<evidence type="ECO:0000313" key="1">
    <source>
        <dbReference type="EMBL" id="TWT80716.1"/>
    </source>
</evidence>
<gene>
    <name evidence="1" type="ORF">CA13_21620</name>
</gene>
<comment type="caution">
    <text evidence="1">The sequence shown here is derived from an EMBL/GenBank/DDBJ whole genome shotgun (WGS) entry which is preliminary data.</text>
</comment>
<dbReference type="AlphaFoldDB" id="A0A5C5Z130"/>
<dbReference type="EMBL" id="SJPJ01000001">
    <property type="protein sequence ID" value="TWT80716.1"/>
    <property type="molecule type" value="Genomic_DNA"/>
</dbReference>
<keyword evidence="2" id="KW-1185">Reference proteome</keyword>
<accession>A0A5C5Z130</accession>
<name>A0A5C5Z130_9BACT</name>
<protein>
    <submittedName>
        <fullName evidence="1">Uncharacterized protein</fullName>
    </submittedName>
</protein>
<proteinExistence type="predicted"/>
<dbReference type="Proteomes" id="UP000315010">
    <property type="component" value="Unassembled WGS sequence"/>
</dbReference>
<organism evidence="1 2">
    <name type="scientific">Novipirellula herctigrandis</name>
    <dbReference type="NCBI Taxonomy" id="2527986"/>
    <lineage>
        <taxon>Bacteria</taxon>
        <taxon>Pseudomonadati</taxon>
        <taxon>Planctomycetota</taxon>
        <taxon>Planctomycetia</taxon>
        <taxon>Pirellulales</taxon>
        <taxon>Pirellulaceae</taxon>
        <taxon>Novipirellula</taxon>
    </lineage>
</organism>
<evidence type="ECO:0000313" key="2">
    <source>
        <dbReference type="Proteomes" id="UP000315010"/>
    </source>
</evidence>
<reference evidence="1 2" key="1">
    <citation type="submission" date="2019-02" db="EMBL/GenBank/DDBJ databases">
        <title>Deep-cultivation of Planctomycetes and their phenomic and genomic characterization uncovers novel biology.</title>
        <authorList>
            <person name="Wiegand S."/>
            <person name="Jogler M."/>
            <person name="Boedeker C."/>
            <person name="Pinto D."/>
            <person name="Vollmers J."/>
            <person name="Rivas-Marin E."/>
            <person name="Kohn T."/>
            <person name="Peeters S.H."/>
            <person name="Heuer A."/>
            <person name="Rast P."/>
            <person name="Oberbeckmann S."/>
            <person name="Bunk B."/>
            <person name="Jeske O."/>
            <person name="Meyerdierks A."/>
            <person name="Storesund J.E."/>
            <person name="Kallscheuer N."/>
            <person name="Luecker S."/>
            <person name="Lage O.M."/>
            <person name="Pohl T."/>
            <person name="Merkel B.J."/>
            <person name="Hornburger P."/>
            <person name="Mueller R.-W."/>
            <person name="Bruemmer F."/>
            <person name="Labrenz M."/>
            <person name="Spormann A.M."/>
            <person name="Op Den Camp H."/>
            <person name="Overmann J."/>
            <person name="Amann R."/>
            <person name="Jetten M.S.M."/>
            <person name="Mascher T."/>
            <person name="Medema M.H."/>
            <person name="Devos D.P."/>
            <person name="Kaster A.-K."/>
            <person name="Ovreas L."/>
            <person name="Rohde M."/>
            <person name="Galperin M.Y."/>
            <person name="Jogler C."/>
        </authorList>
    </citation>
    <scope>NUCLEOTIDE SEQUENCE [LARGE SCALE GENOMIC DNA]</scope>
    <source>
        <strain evidence="1 2">CA13</strain>
    </source>
</reference>
<sequence length="51" mass="5645">MPLGEVSMLLWVNRKSVILSVDFCMADRFIESPPNQRLSASYCNGIDLLGG</sequence>